<name>Q1Q6E3_KUEST</name>
<reference evidence="5" key="4">
    <citation type="submission" date="2017-10" db="EMBL/GenBank/DDBJ databases">
        <authorList>
            <person name="Frank J."/>
        </authorList>
    </citation>
    <scope>NUCLEOTIDE SEQUENCE [LARGE SCALE GENOMIC DNA]</scope>
</reference>
<evidence type="ECO:0000313" key="3">
    <source>
        <dbReference type="EMBL" id="QII13046.1"/>
    </source>
</evidence>
<gene>
    <name evidence="3" type="ORF">KsCSTR_36670</name>
    <name evidence="4" type="ORF">KSMBR1_3377</name>
    <name evidence="2" type="ORF">kuste2405</name>
</gene>
<evidence type="ECO:0000313" key="4">
    <source>
        <dbReference type="EMBL" id="SOH05852.1"/>
    </source>
</evidence>
<dbReference type="EMBL" id="CT573071">
    <property type="protein sequence ID" value="CAJ73151.1"/>
    <property type="molecule type" value="Genomic_DNA"/>
</dbReference>
<reference evidence="2" key="1">
    <citation type="journal article" date="2006" name="Nature">
        <title>Deciphering the evolution and metabolism of an anammox bacterium from a community genome.</title>
        <authorList>
            <person name="Strous M."/>
            <person name="Pelletier E."/>
            <person name="Mangenot S."/>
            <person name="Rattei T."/>
            <person name="Lehner A."/>
            <person name="Taylor M.W."/>
            <person name="Horn M."/>
            <person name="Daims H."/>
            <person name="Bartol-Mavel D."/>
            <person name="Wincker P."/>
            <person name="Barbe V."/>
            <person name="Fonknechten N."/>
            <person name="Vallenet D."/>
            <person name="Segurens B."/>
            <person name="Schenowitz-Truong C."/>
            <person name="Medigue C."/>
            <person name="Collingro A."/>
            <person name="Snel B."/>
            <person name="Dutilh B.E."/>
            <person name="OpDenCamp H.J.M."/>
            <person name="vanDerDrift C."/>
            <person name="Cirpus I."/>
            <person name="vanDePas-Schoonen K.T."/>
            <person name="Harhangi H.R."/>
            <person name="vanNiftrik L."/>
            <person name="Schmid M."/>
            <person name="Keltjens J."/>
            <person name="vanDeVossenberg J."/>
            <person name="Kartal B."/>
            <person name="Meier H."/>
            <person name="Frishman D."/>
            <person name="Huynen M.A."/>
            <person name="Mewes H."/>
            <person name="Weissenbach J."/>
            <person name="Jetten M.S.M."/>
            <person name="Wagner M."/>
            <person name="LePaslier D."/>
        </authorList>
    </citation>
    <scope>NUCLEOTIDE SEQUENCE</scope>
</reference>
<evidence type="ECO:0000313" key="6">
    <source>
        <dbReference type="Proteomes" id="UP000501926"/>
    </source>
</evidence>
<keyword evidence="5" id="KW-1185">Reference proteome</keyword>
<reference evidence="3 6" key="5">
    <citation type="submission" date="2020-02" db="EMBL/GenBank/DDBJ databases">
        <title>Newly sequenced genome of strain CSTR1 showed variability in Candidatus Kuenenia stuttgartiensis genomes.</title>
        <authorList>
            <person name="Ding C."/>
            <person name="Adrian L."/>
        </authorList>
    </citation>
    <scope>NUCLEOTIDE SEQUENCE [LARGE SCALE GENOMIC DNA]</scope>
    <source>
        <strain evidence="3 6">CSTR1</strain>
    </source>
</reference>
<evidence type="ECO:0008006" key="7">
    <source>
        <dbReference type="Google" id="ProtNLM"/>
    </source>
</evidence>
<organism evidence="2">
    <name type="scientific">Kuenenia stuttgartiensis</name>
    <dbReference type="NCBI Taxonomy" id="174633"/>
    <lineage>
        <taxon>Bacteria</taxon>
        <taxon>Pseudomonadati</taxon>
        <taxon>Planctomycetota</taxon>
        <taxon>Candidatus Brocadiia</taxon>
        <taxon>Candidatus Brocadiales</taxon>
        <taxon>Candidatus Brocadiaceae</taxon>
        <taxon>Candidatus Kuenenia</taxon>
    </lineage>
</organism>
<evidence type="ECO:0000313" key="5">
    <source>
        <dbReference type="Proteomes" id="UP000221734"/>
    </source>
</evidence>
<dbReference type="Proteomes" id="UP000221734">
    <property type="component" value="Chromosome Kuenenia_stuttgartiensis_MBR1"/>
</dbReference>
<dbReference type="EMBL" id="CP049055">
    <property type="protein sequence ID" value="QII13046.1"/>
    <property type="molecule type" value="Genomic_DNA"/>
</dbReference>
<dbReference type="AlphaFoldDB" id="Q1Q6E3"/>
<proteinExistence type="predicted"/>
<accession>Q1Q6E3</accession>
<dbReference type="EMBL" id="LT934425">
    <property type="protein sequence ID" value="SOH05852.1"/>
    <property type="molecule type" value="Genomic_DNA"/>
</dbReference>
<evidence type="ECO:0000256" key="1">
    <source>
        <dbReference type="SAM" id="MobiDB-lite"/>
    </source>
</evidence>
<protein>
    <recommendedName>
        <fullName evidence="7">Motility protein</fullName>
    </recommendedName>
</protein>
<reference evidence="2" key="2">
    <citation type="submission" date="2006-01" db="EMBL/GenBank/DDBJ databases">
        <authorList>
            <person name="Genoscope"/>
        </authorList>
    </citation>
    <scope>NUCLEOTIDE SEQUENCE</scope>
</reference>
<dbReference type="KEGG" id="kst:KSMBR1_3377"/>
<feature type="region of interest" description="Disordered" evidence="1">
    <location>
        <begin position="43"/>
        <end position="63"/>
    </location>
</feature>
<sequence>MDNTLTNLAQSMSNNVVMAKQAMESMKTEGATILKLIGDSESVRTDKGATNPDGVGKNVDVFA</sequence>
<dbReference type="Proteomes" id="UP000501926">
    <property type="component" value="Chromosome"/>
</dbReference>
<evidence type="ECO:0000313" key="2">
    <source>
        <dbReference type="EMBL" id="CAJ73151.1"/>
    </source>
</evidence>
<reference evidence="4" key="3">
    <citation type="submission" date="2017-10" db="EMBL/GenBank/DDBJ databases">
        <authorList>
            <person name="Banno H."/>
            <person name="Chua N.-H."/>
        </authorList>
    </citation>
    <scope>NUCLEOTIDE SEQUENCE [LARGE SCALE GENOMIC DNA]</scope>
    <source>
        <strain evidence="4">Kuenenia_mbr1_ru-nijmegen</strain>
    </source>
</reference>
<dbReference type="RefSeq" id="WP_099326385.1">
    <property type="nucleotide sequence ID" value="NZ_CP049055.1"/>
</dbReference>